<evidence type="ECO:0000313" key="5">
    <source>
        <dbReference type="Proteomes" id="UP000276215"/>
    </source>
</evidence>
<keyword evidence="1" id="KW-0677">Repeat</keyword>
<evidence type="ECO:0000256" key="1">
    <source>
        <dbReference type="ARBA" id="ARBA00022737"/>
    </source>
</evidence>
<feature type="non-terminal residue" evidence="4">
    <location>
        <position position="127"/>
    </location>
</feature>
<dbReference type="PROSITE" id="PS50297">
    <property type="entry name" value="ANK_REP_REGION"/>
    <property type="match status" value="1"/>
</dbReference>
<accession>A0A3N4JFS5</accession>
<proteinExistence type="predicted"/>
<dbReference type="OrthoDB" id="426293at2759"/>
<sequence length="127" mass="13532">VEVNPRNEAGQTPVHIAARDGHVLILKSFLQDERVDVNCREDSGWSALSRASYTGNQDVVQVLLDTGRVEPNLLAALHCAVIARREGVVEPPLACPRLDVNAPGDGGRSALAMAISRGCVGIVKDLL</sequence>
<feature type="non-terminal residue" evidence="4">
    <location>
        <position position="1"/>
    </location>
</feature>
<dbReference type="PROSITE" id="PS50088">
    <property type="entry name" value="ANK_REPEAT"/>
    <property type="match status" value="1"/>
</dbReference>
<dbReference type="InterPro" id="IPR002110">
    <property type="entry name" value="Ankyrin_rpt"/>
</dbReference>
<dbReference type="PANTHER" id="PTHR24198:SF165">
    <property type="entry name" value="ANKYRIN REPEAT-CONTAINING PROTEIN-RELATED"/>
    <property type="match status" value="1"/>
</dbReference>
<evidence type="ECO:0000256" key="3">
    <source>
        <dbReference type="PROSITE-ProRule" id="PRU00023"/>
    </source>
</evidence>
<name>A0A3N4JFS5_9PEZI</name>
<dbReference type="SUPFAM" id="SSF48403">
    <property type="entry name" value="Ankyrin repeat"/>
    <property type="match status" value="1"/>
</dbReference>
<dbReference type="Gene3D" id="1.25.40.20">
    <property type="entry name" value="Ankyrin repeat-containing domain"/>
    <property type="match status" value="2"/>
</dbReference>
<organism evidence="4 5">
    <name type="scientific">Choiromyces venosus 120613-1</name>
    <dbReference type="NCBI Taxonomy" id="1336337"/>
    <lineage>
        <taxon>Eukaryota</taxon>
        <taxon>Fungi</taxon>
        <taxon>Dikarya</taxon>
        <taxon>Ascomycota</taxon>
        <taxon>Pezizomycotina</taxon>
        <taxon>Pezizomycetes</taxon>
        <taxon>Pezizales</taxon>
        <taxon>Tuberaceae</taxon>
        <taxon>Choiromyces</taxon>
    </lineage>
</organism>
<dbReference type="Pfam" id="PF12796">
    <property type="entry name" value="Ank_2"/>
    <property type="match status" value="1"/>
</dbReference>
<protein>
    <submittedName>
        <fullName evidence="4">Ankyrin</fullName>
    </submittedName>
</protein>
<gene>
    <name evidence="4" type="ORF">L873DRAFT_1637987</name>
</gene>
<dbReference type="AlphaFoldDB" id="A0A3N4JFS5"/>
<feature type="repeat" description="ANK" evidence="3">
    <location>
        <begin position="9"/>
        <end position="42"/>
    </location>
</feature>
<dbReference type="SMART" id="SM00248">
    <property type="entry name" value="ANK"/>
    <property type="match status" value="2"/>
</dbReference>
<reference evidence="4 5" key="1">
    <citation type="journal article" date="2018" name="Nat. Ecol. Evol.">
        <title>Pezizomycetes genomes reveal the molecular basis of ectomycorrhizal truffle lifestyle.</title>
        <authorList>
            <person name="Murat C."/>
            <person name="Payen T."/>
            <person name="Noel B."/>
            <person name="Kuo A."/>
            <person name="Morin E."/>
            <person name="Chen J."/>
            <person name="Kohler A."/>
            <person name="Krizsan K."/>
            <person name="Balestrini R."/>
            <person name="Da Silva C."/>
            <person name="Montanini B."/>
            <person name="Hainaut M."/>
            <person name="Levati E."/>
            <person name="Barry K.W."/>
            <person name="Belfiori B."/>
            <person name="Cichocki N."/>
            <person name="Clum A."/>
            <person name="Dockter R.B."/>
            <person name="Fauchery L."/>
            <person name="Guy J."/>
            <person name="Iotti M."/>
            <person name="Le Tacon F."/>
            <person name="Lindquist E.A."/>
            <person name="Lipzen A."/>
            <person name="Malagnac F."/>
            <person name="Mello A."/>
            <person name="Molinier V."/>
            <person name="Miyauchi S."/>
            <person name="Poulain J."/>
            <person name="Riccioni C."/>
            <person name="Rubini A."/>
            <person name="Sitrit Y."/>
            <person name="Splivallo R."/>
            <person name="Traeger S."/>
            <person name="Wang M."/>
            <person name="Zifcakova L."/>
            <person name="Wipf D."/>
            <person name="Zambonelli A."/>
            <person name="Paolocci F."/>
            <person name="Nowrousian M."/>
            <person name="Ottonello S."/>
            <person name="Baldrian P."/>
            <person name="Spatafora J.W."/>
            <person name="Henrissat B."/>
            <person name="Nagy L.G."/>
            <person name="Aury J.M."/>
            <person name="Wincker P."/>
            <person name="Grigoriev I.V."/>
            <person name="Bonfante P."/>
            <person name="Martin F.M."/>
        </authorList>
    </citation>
    <scope>NUCLEOTIDE SEQUENCE [LARGE SCALE GENOMIC DNA]</scope>
    <source>
        <strain evidence="4 5">120613-1</strain>
    </source>
</reference>
<keyword evidence="5" id="KW-1185">Reference proteome</keyword>
<dbReference type="InterPro" id="IPR036770">
    <property type="entry name" value="Ankyrin_rpt-contain_sf"/>
</dbReference>
<dbReference type="PANTHER" id="PTHR24198">
    <property type="entry name" value="ANKYRIN REPEAT AND PROTEIN KINASE DOMAIN-CONTAINING PROTEIN"/>
    <property type="match status" value="1"/>
</dbReference>
<keyword evidence="2 3" id="KW-0040">ANK repeat</keyword>
<evidence type="ECO:0000256" key="2">
    <source>
        <dbReference type="ARBA" id="ARBA00023043"/>
    </source>
</evidence>
<dbReference type="STRING" id="1336337.A0A3N4JFS5"/>
<dbReference type="Proteomes" id="UP000276215">
    <property type="component" value="Unassembled WGS sequence"/>
</dbReference>
<dbReference type="EMBL" id="ML120407">
    <property type="protein sequence ID" value="RPA97116.1"/>
    <property type="molecule type" value="Genomic_DNA"/>
</dbReference>
<evidence type="ECO:0000313" key="4">
    <source>
        <dbReference type="EMBL" id="RPA97116.1"/>
    </source>
</evidence>